<accession>A0ABN8FLA8</accession>
<keyword evidence="2" id="KW-1185">Reference proteome</keyword>
<sequence length="143" mass="16662">MKYQNVDHMTHHSQLQSQLIRAQGIYSQRNRAVKYTKRGLFLESLIYYHKYVVNPLVDVLRIIYTPFQADSFLIHASRDFPVEVVLTLEKLYGVKTIEDIVDRIELTDELFRNAVAEVDIMLLQSKEGEKFNGYQPISITGLL</sequence>
<dbReference type="Proteomes" id="UP000838749">
    <property type="component" value="Unassembled WGS sequence"/>
</dbReference>
<protein>
    <submittedName>
        <fullName evidence="1">Uncharacterized protein</fullName>
    </submittedName>
</protein>
<gene>
    <name evidence="1" type="ORF">PAECIP111894_02437</name>
</gene>
<name>A0ABN8FLA8_9BACL</name>
<reference evidence="1" key="1">
    <citation type="submission" date="2021-12" db="EMBL/GenBank/DDBJ databases">
        <authorList>
            <person name="Criscuolo A."/>
        </authorList>
    </citation>
    <scope>NUCLEOTIDE SEQUENCE</scope>
    <source>
        <strain evidence="1">CIP111894</strain>
    </source>
</reference>
<evidence type="ECO:0000313" key="2">
    <source>
        <dbReference type="Proteomes" id="UP000838749"/>
    </source>
</evidence>
<comment type="caution">
    <text evidence="1">The sequence shown here is derived from an EMBL/GenBank/DDBJ whole genome shotgun (WGS) entry which is preliminary data.</text>
</comment>
<dbReference type="EMBL" id="CAKMAB010000010">
    <property type="protein sequence ID" value="CAH1056284.1"/>
    <property type="molecule type" value="Genomic_DNA"/>
</dbReference>
<organism evidence="1 2">
    <name type="scientific">Paenibacillus pseudetheri</name>
    <dbReference type="NCBI Taxonomy" id="2897682"/>
    <lineage>
        <taxon>Bacteria</taxon>
        <taxon>Bacillati</taxon>
        <taxon>Bacillota</taxon>
        <taxon>Bacilli</taxon>
        <taxon>Bacillales</taxon>
        <taxon>Paenibacillaceae</taxon>
        <taxon>Paenibacillus</taxon>
    </lineage>
</organism>
<evidence type="ECO:0000313" key="1">
    <source>
        <dbReference type="EMBL" id="CAH1056284.1"/>
    </source>
</evidence>
<proteinExistence type="predicted"/>